<dbReference type="GO" id="GO:0044205">
    <property type="term" value="P:'de novo' UMP biosynthetic process"/>
    <property type="evidence" value="ECO:0007669"/>
    <property type="project" value="UniProtKB-UniRule"/>
</dbReference>
<dbReference type="InterPro" id="IPR023031">
    <property type="entry name" value="OPRT"/>
</dbReference>
<keyword evidence="9" id="KW-1185">Reference proteome</keyword>
<comment type="similarity">
    <text evidence="7">Belongs to the purine/pyrimidine phosphoribosyltransferase family. PyrE subfamily.</text>
</comment>
<dbReference type="SUPFAM" id="SSF53271">
    <property type="entry name" value="PRTase-like"/>
    <property type="match status" value="1"/>
</dbReference>
<dbReference type="InterPro" id="IPR029057">
    <property type="entry name" value="PRTase-like"/>
</dbReference>
<comment type="pathway">
    <text evidence="1 7">Pyrimidine metabolism; UMP biosynthesis via de novo pathway; UMP from orotate: step 1/2.</text>
</comment>
<proteinExistence type="inferred from homology"/>
<dbReference type="HAMAP" id="MF_01208">
    <property type="entry name" value="PyrE"/>
    <property type="match status" value="1"/>
</dbReference>
<keyword evidence="4 7" id="KW-0808">Transferase</keyword>
<dbReference type="RefSeq" id="WP_015176723.1">
    <property type="nucleotide sequence ID" value="NC_019729.1"/>
</dbReference>
<dbReference type="eggNOG" id="COG0461">
    <property type="taxonomic scope" value="Bacteria"/>
</dbReference>
<feature type="binding site" description="in other chain" evidence="7">
    <location>
        <begin position="127"/>
        <end position="135"/>
    </location>
    <ligand>
        <name>5-phospho-alpha-D-ribose 1-diphosphate</name>
        <dbReference type="ChEBI" id="CHEBI:58017"/>
        <note>ligand shared between dimeric partners</note>
    </ligand>
</feature>
<evidence type="ECO:0000256" key="1">
    <source>
        <dbReference type="ARBA" id="ARBA00004889"/>
    </source>
</evidence>
<dbReference type="OrthoDB" id="9785917at2"/>
<dbReference type="Gene3D" id="3.40.50.2020">
    <property type="match status" value="1"/>
</dbReference>
<gene>
    <name evidence="7" type="primary">pyrE</name>
    <name evidence="8" type="ORF">Osc7112_3050</name>
</gene>
<protein>
    <recommendedName>
        <fullName evidence="2 7">Orotate phosphoribosyltransferase</fullName>
        <shortName evidence="7">OPRT</shortName>
        <shortName evidence="7">OPRTase</shortName>
        <ecNumber evidence="2 7">2.4.2.10</ecNumber>
    </recommendedName>
</protein>
<dbReference type="UniPathway" id="UPA00070">
    <property type="reaction ID" value="UER00119"/>
</dbReference>
<reference evidence="8 9" key="1">
    <citation type="submission" date="2012-05" db="EMBL/GenBank/DDBJ databases">
        <title>Finished chromosome of genome of Oscillatoria sp. PCC 7112.</title>
        <authorList>
            <consortium name="US DOE Joint Genome Institute"/>
            <person name="Gugger M."/>
            <person name="Coursin T."/>
            <person name="Rippka R."/>
            <person name="Tandeau De Marsac N."/>
            <person name="Huntemann M."/>
            <person name="Wei C.-L."/>
            <person name="Han J."/>
            <person name="Detter J.C."/>
            <person name="Han C."/>
            <person name="Tapia R."/>
            <person name="Davenport K."/>
            <person name="Daligault H."/>
            <person name="Erkkila T."/>
            <person name="Gu W."/>
            <person name="Munk A.C.C."/>
            <person name="Teshima H."/>
            <person name="Xu Y."/>
            <person name="Chain P."/>
            <person name="Chen A."/>
            <person name="Krypides N."/>
            <person name="Mavromatis K."/>
            <person name="Markowitz V."/>
            <person name="Szeto E."/>
            <person name="Ivanova N."/>
            <person name="Mikhailova N."/>
            <person name="Ovchinnikova G."/>
            <person name="Pagani I."/>
            <person name="Pati A."/>
            <person name="Goodwin L."/>
            <person name="Peters L."/>
            <person name="Pitluck S."/>
            <person name="Woyke T."/>
            <person name="Kerfeld C."/>
        </authorList>
    </citation>
    <scope>NUCLEOTIDE SEQUENCE [LARGE SCALE GENOMIC DNA]</scope>
    <source>
        <strain evidence="8 9">PCC 7112</strain>
    </source>
</reference>
<accession>K9VJN0</accession>
<comment type="caution">
    <text evidence="7">Lacks conserved residue(s) required for the propagation of feature annotation.</text>
</comment>
<dbReference type="EC" id="2.4.2.10" evidence="2 7"/>
<evidence type="ECO:0000256" key="7">
    <source>
        <dbReference type="HAMAP-Rule" id="MF_01208"/>
    </source>
</evidence>
<name>K9VJN0_9CYAN</name>
<feature type="binding site" evidence="7">
    <location>
        <position position="106"/>
    </location>
    <ligand>
        <name>5-phospho-alpha-D-ribose 1-diphosphate</name>
        <dbReference type="ChEBI" id="CHEBI:58017"/>
        <note>ligand shared between dimeric partners</note>
    </ligand>
</feature>
<sequence length="191" mass="20567">MNAADLKVLRDRLLDLLCEFAYREGDFVLSSGQKSSYYINCKPVTLHAEGALATGRLLLSMLSSDVQAVGGLTLGADPIVTAVSVVSALGDRPIPALIVRKETKGHGTMAYIEGPLLPEGTNVAVLEDVVTTGKSAMQAVDRLRAAGYKVDRILSLIDREQGGGELYREAGLNFQAIFTIQDLKEWISSKK</sequence>
<dbReference type="CDD" id="cd06223">
    <property type="entry name" value="PRTases_typeI"/>
    <property type="match status" value="1"/>
</dbReference>
<dbReference type="InterPro" id="IPR004467">
    <property type="entry name" value="Or_phspho_trans_dom"/>
</dbReference>
<evidence type="ECO:0000256" key="4">
    <source>
        <dbReference type="ARBA" id="ARBA00022679"/>
    </source>
</evidence>
<evidence type="ECO:0000256" key="2">
    <source>
        <dbReference type="ARBA" id="ARBA00011971"/>
    </source>
</evidence>
<feature type="binding site" evidence="7">
    <location>
        <position position="131"/>
    </location>
    <ligand>
        <name>orotate</name>
        <dbReference type="ChEBI" id="CHEBI:30839"/>
    </ligand>
</feature>
<evidence type="ECO:0000313" key="8">
    <source>
        <dbReference type="EMBL" id="AFZ07445.1"/>
    </source>
</evidence>
<dbReference type="EMBL" id="CP003614">
    <property type="protein sequence ID" value="AFZ07445.1"/>
    <property type="molecule type" value="Genomic_DNA"/>
</dbReference>
<dbReference type="PANTHER" id="PTHR19278:SF9">
    <property type="entry name" value="URIDINE 5'-MONOPHOSPHATE SYNTHASE"/>
    <property type="match status" value="1"/>
</dbReference>
<dbReference type="STRING" id="179408.Osc7112_3050"/>
<keyword evidence="6 7" id="KW-0665">Pyrimidine biosynthesis</keyword>
<dbReference type="FunFam" id="3.40.50.2020:FF:000029">
    <property type="entry name" value="Orotate phosphoribosyltransferase"/>
    <property type="match status" value="1"/>
</dbReference>
<feature type="binding site" evidence="7">
    <location>
        <position position="104"/>
    </location>
    <ligand>
        <name>5-phospho-alpha-D-ribose 1-diphosphate</name>
        <dbReference type="ChEBI" id="CHEBI:58017"/>
        <note>ligand shared between dimeric partners</note>
    </ligand>
</feature>
<dbReference type="InterPro" id="IPR000836">
    <property type="entry name" value="PRTase_dom"/>
</dbReference>
<keyword evidence="5 7" id="KW-0460">Magnesium</keyword>
<dbReference type="GO" id="GO:0004588">
    <property type="term" value="F:orotate phosphoribosyltransferase activity"/>
    <property type="evidence" value="ECO:0007669"/>
    <property type="project" value="UniProtKB-UniRule"/>
</dbReference>
<evidence type="ECO:0000256" key="6">
    <source>
        <dbReference type="ARBA" id="ARBA00022975"/>
    </source>
</evidence>
<dbReference type="HOGENOM" id="CLU_074878_2_1_3"/>
<dbReference type="GO" id="GO:0000287">
    <property type="term" value="F:magnesium ion binding"/>
    <property type="evidence" value="ECO:0007669"/>
    <property type="project" value="UniProtKB-UniRule"/>
</dbReference>
<dbReference type="PANTHER" id="PTHR19278">
    <property type="entry name" value="OROTATE PHOSPHORIBOSYLTRANSFERASE"/>
    <property type="match status" value="1"/>
</dbReference>
<evidence type="ECO:0000256" key="5">
    <source>
        <dbReference type="ARBA" id="ARBA00022842"/>
    </source>
</evidence>
<evidence type="ECO:0000256" key="3">
    <source>
        <dbReference type="ARBA" id="ARBA00022676"/>
    </source>
</evidence>
<comment type="catalytic activity">
    <reaction evidence="7">
        <text>orotidine 5'-phosphate + diphosphate = orotate + 5-phospho-alpha-D-ribose 1-diphosphate</text>
        <dbReference type="Rhea" id="RHEA:10380"/>
        <dbReference type="ChEBI" id="CHEBI:30839"/>
        <dbReference type="ChEBI" id="CHEBI:33019"/>
        <dbReference type="ChEBI" id="CHEBI:57538"/>
        <dbReference type="ChEBI" id="CHEBI:58017"/>
        <dbReference type="EC" id="2.4.2.10"/>
    </reaction>
</comment>
<keyword evidence="3 7" id="KW-0328">Glycosyltransferase</keyword>
<feature type="binding site" description="in other chain" evidence="7">
    <location>
        <position position="101"/>
    </location>
    <ligand>
        <name>5-phospho-alpha-D-ribose 1-diphosphate</name>
        <dbReference type="ChEBI" id="CHEBI:58017"/>
        <note>ligand shared between dimeric partners</note>
    </ligand>
</feature>
<dbReference type="KEGG" id="oni:Osc7112_3050"/>
<dbReference type="Proteomes" id="UP000010478">
    <property type="component" value="Chromosome"/>
</dbReference>
<dbReference type="AlphaFoldDB" id="K9VJN0"/>
<feature type="binding site" evidence="7">
    <location>
        <position position="100"/>
    </location>
    <ligand>
        <name>5-phospho-alpha-D-ribose 1-diphosphate</name>
        <dbReference type="ChEBI" id="CHEBI:58017"/>
        <note>ligand shared between dimeric partners</note>
    </ligand>
</feature>
<organism evidence="8 9">
    <name type="scientific">Phormidium nigroviride PCC 7112</name>
    <dbReference type="NCBI Taxonomy" id="179408"/>
    <lineage>
        <taxon>Bacteria</taxon>
        <taxon>Bacillati</taxon>
        <taxon>Cyanobacteriota</taxon>
        <taxon>Cyanophyceae</taxon>
        <taxon>Oscillatoriophycideae</taxon>
        <taxon>Oscillatoriales</taxon>
        <taxon>Oscillatoriaceae</taxon>
        <taxon>Phormidium</taxon>
    </lineage>
</organism>
<feature type="binding site" evidence="7">
    <location>
        <position position="159"/>
    </location>
    <ligand>
        <name>orotate</name>
        <dbReference type="ChEBI" id="CHEBI:30839"/>
    </ligand>
</feature>
<evidence type="ECO:0000313" key="9">
    <source>
        <dbReference type="Proteomes" id="UP000010478"/>
    </source>
</evidence>
<comment type="cofactor">
    <cofactor evidence="7">
        <name>Mg(2+)</name>
        <dbReference type="ChEBI" id="CHEBI:18420"/>
    </cofactor>
</comment>
<comment type="subunit">
    <text evidence="7">Homodimer.</text>
</comment>
<dbReference type="PATRIC" id="fig|179408.3.peg.3744"/>
<dbReference type="GO" id="GO:0019856">
    <property type="term" value="P:pyrimidine nucleobase biosynthetic process"/>
    <property type="evidence" value="ECO:0007669"/>
    <property type="project" value="TreeGrafter"/>
</dbReference>
<dbReference type="NCBIfam" id="TIGR00336">
    <property type="entry name" value="pyrE"/>
    <property type="match status" value="1"/>
</dbReference>
<comment type="function">
    <text evidence="7">Catalyzes the transfer of a ribosyl phosphate group from 5-phosphoribose 1-diphosphate to orotate, leading to the formation of orotidine monophosphate (OMP).</text>
</comment>